<feature type="binding site" evidence="9">
    <location>
        <begin position="218"/>
        <end position="219"/>
    </location>
    <ligand>
        <name>substrate</name>
    </ligand>
</feature>
<evidence type="ECO:0000256" key="6">
    <source>
        <dbReference type="ARBA" id="ARBA00023154"/>
    </source>
</evidence>
<dbReference type="GO" id="GO:0009089">
    <property type="term" value="P:lysine biosynthetic process via diaminopimelate"/>
    <property type="evidence" value="ECO:0007669"/>
    <property type="project" value="UniProtKB-UniRule"/>
</dbReference>
<comment type="similarity">
    <text evidence="2 9">Belongs to the diaminopimelate epimerase family.</text>
</comment>
<dbReference type="EC" id="5.1.1.7" evidence="3 9"/>
<keyword evidence="5 9" id="KW-0028">Amino-acid biosynthesis</keyword>
<feature type="site" description="Could be important to modulate the pK values of the two catalytic cysteine residues" evidence="9">
    <location>
        <position position="169"/>
    </location>
</feature>
<dbReference type="GO" id="GO:0008837">
    <property type="term" value="F:diaminopimelate epimerase activity"/>
    <property type="evidence" value="ECO:0007669"/>
    <property type="project" value="UniProtKB-UniRule"/>
</dbReference>
<feature type="binding site" evidence="9">
    <location>
        <begin position="228"/>
        <end position="229"/>
    </location>
    <ligand>
        <name>substrate</name>
    </ligand>
</feature>
<evidence type="ECO:0000313" key="12">
    <source>
        <dbReference type="Proteomes" id="UP000823821"/>
    </source>
</evidence>
<name>A0A9D2HPM1_9BACT</name>
<dbReference type="Proteomes" id="UP000823821">
    <property type="component" value="Unassembled WGS sequence"/>
</dbReference>
<proteinExistence type="inferred from homology"/>
<comment type="pathway">
    <text evidence="1 9">Amino-acid biosynthesis; L-lysine biosynthesis via DAP pathway; DL-2,6-diaminopimelate from LL-2,6-diaminopimelate: step 1/1.</text>
</comment>
<sequence>MKAIKFTKMQGLGNDYVYINGFEEHVPDPSALAKRVSDRHFGIGSDGLVLILPSNKADVRMRMFNPDGSEAEMCGNAIRCVGKFVFDNGLCTKDTVQVETAAGIRIVRLLKDGGEITGATVDMGAPVLNPADIPANLPEGMEGKPFVNCPVMVDGVTYEVTAVSMGNPHAVIFLRGIDSLDLPDLGPKFEHHPLFPQRTNTEFVEVVSRSRVRMRVWERGTGETLACGTGACAVAVACVLNELTERSVDVELPGGVLRIVWDKADNHVYMSGPASKVFDGALSAWKE</sequence>
<feature type="site" description="Could be important to modulate the pK values of the two catalytic cysteine residues" evidence="9">
    <location>
        <position position="218"/>
    </location>
</feature>
<feature type="binding site" evidence="9">
    <location>
        <position position="14"/>
    </location>
    <ligand>
        <name>substrate</name>
    </ligand>
</feature>
<evidence type="ECO:0000256" key="8">
    <source>
        <dbReference type="ARBA" id="ARBA00051712"/>
    </source>
</evidence>
<dbReference type="FunFam" id="3.10.310.10:FF:000001">
    <property type="entry name" value="Diaminopimelate epimerase"/>
    <property type="match status" value="1"/>
</dbReference>
<comment type="catalytic activity">
    <reaction evidence="8 9">
        <text>(2S,6S)-2,6-diaminopimelate = meso-2,6-diaminopimelate</text>
        <dbReference type="Rhea" id="RHEA:15393"/>
        <dbReference type="ChEBI" id="CHEBI:57609"/>
        <dbReference type="ChEBI" id="CHEBI:57791"/>
        <dbReference type="EC" id="5.1.1.7"/>
    </reaction>
</comment>
<feature type="binding site" evidence="9">
    <location>
        <position position="200"/>
    </location>
    <ligand>
        <name>substrate</name>
    </ligand>
</feature>
<dbReference type="SUPFAM" id="SSF54506">
    <property type="entry name" value="Diaminopimelate epimerase-like"/>
    <property type="match status" value="1"/>
</dbReference>
<comment type="caution">
    <text evidence="9">Lacks conserved residue(s) required for the propagation of feature annotation.</text>
</comment>
<keyword evidence="6 9" id="KW-0457">Lysine biosynthesis</keyword>
<dbReference type="NCBIfam" id="TIGR00652">
    <property type="entry name" value="DapF"/>
    <property type="match status" value="1"/>
</dbReference>
<comment type="subcellular location">
    <subcellularLocation>
        <location evidence="9">Cytoplasm</location>
    </subcellularLocation>
</comment>
<dbReference type="PANTHER" id="PTHR31689:SF0">
    <property type="entry name" value="DIAMINOPIMELATE EPIMERASE"/>
    <property type="match status" value="1"/>
</dbReference>
<evidence type="ECO:0000313" key="11">
    <source>
        <dbReference type="EMBL" id="HJA79629.1"/>
    </source>
</evidence>
<feature type="binding site" evidence="9">
    <location>
        <position position="167"/>
    </location>
    <ligand>
        <name>substrate</name>
    </ligand>
</feature>
<dbReference type="Pfam" id="PF01678">
    <property type="entry name" value="DAP_epimerase"/>
    <property type="match status" value="2"/>
</dbReference>
<dbReference type="AlphaFoldDB" id="A0A9D2HPM1"/>
<evidence type="ECO:0000256" key="10">
    <source>
        <dbReference type="PROSITE-ProRule" id="PRU10125"/>
    </source>
</evidence>
<feature type="binding site" evidence="9">
    <location>
        <position position="65"/>
    </location>
    <ligand>
        <name>substrate</name>
    </ligand>
</feature>
<dbReference type="GO" id="GO:0005829">
    <property type="term" value="C:cytosol"/>
    <property type="evidence" value="ECO:0007669"/>
    <property type="project" value="TreeGrafter"/>
</dbReference>
<dbReference type="HAMAP" id="MF_00197">
    <property type="entry name" value="DAP_epimerase"/>
    <property type="match status" value="1"/>
</dbReference>
<organism evidence="11 12">
    <name type="scientific">Candidatus Desulfovibrio intestinavium</name>
    <dbReference type="NCBI Taxonomy" id="2838534"/>
    <lineage>
        <taxon>Bacteria</taxon>
        <taxon>Pseudomonadati</taxon>
        <taxon>Thermodesulfobacteriota</taxon>
        <taxon>Desulfovibrionia</taxon>
        <taxon>Desulfovibrionales</taxon>
        <taxon>Desulfovibrionaceae</taxon>
        <taxon>Desulfovibrio</taxon>
    </lineage>
</organism>
<keyword evidence="4 9" id="KW-0963">Cytoplasm</keyword>
<gene>
    <name evidence="9 11" type="primary">dapF</name>
    <name evidence="11" type="ORF">H9784_08725</name>
</gene>
<dbReference type="PROSITE" id="PS01326">
    <property type="entry name" value="DAP_EPIMERASE"/>
    <property type="match status" value="1"/>
</dbReference>
<evidence type="ECO:0000256" key="7">
    <source>
        <dbReference type="ARBA" id="ARBA00023235"/>
    </source>
</evidence>
<evidence type="ECO:0000256" key="4">
    <source>
        <dbReference type="ARBA" id="ARBA00022490"/>
    </source>
</evidence>
<dbReference type="EMBL" id="DWZD01000047">
    <property type="protein sequence ID" value="HJA79629.1"/>
    <property type="molecule type" value="Genomic_DNA"/>
</dbReference>
<reference evidence="11" key="1">
    <citation type="journal article" date="2021" name="PeerJ">
        <title>Extensive microbial diversity within the chicken gut microbiome revealed by metagenomics and culture.</title>
        <authorList>
            <person name="Gilroy R."/>
            <person name="Ravi A."/>
            <person name="Getino M."/>
            <person name="Pursley I."/>
            <person name="Horton D.L."/>
            <person name="Alikhan N.F."/>
            <person name="Baker D."/>
            <person name="Gharbi K."/>
            <person name="Hall N."/>
            <person name="Watson M."/>
            <person name="Adriaenssens E.M."/>
            <person name="Foster-Nyarko E."/>
            <person name="Jarju S."/>
            <person name="Secka A."/>
            <person name="Antonio M."/>
            <person name="Oren A."/>
            <person name="Chaudhuri R.R."/>
            <person name="La Ragione R."/>
            <person name="Hildebrand F."/>
            <person name="Pallen M.J."/>
        </authorList>
    </citation>
    <scope>NUCLEOTIDE SEQUENCE</scope>
    <source>
        <strain evidence="11">5032</strain>
    </source>
</reference>
<evidence type="ECO:0000256" key="2">
    <source>
        <dbReference type="ARBA" id="ARBA00010219"/>
    </source>
</evidence>
<keyword evidence="7 9" id="KW-0413">Isomerase</keyword>
<dbReference type="Gene3D" id="3.10.310.10">
    <property type="entry name" value="Diaminopimelate Epimerase, Chain A, domain 1"/>
    <property type="match status" value="2"/>
</dbReference>
<comment type="subunit">
    <text evidence="9">Homodimer.</text>
</comment>
<evidence type="ECO:0000256" key="5">
    <source>
        <dbReference type="ARBA" id="ARBA00022605"/>
    </source>
</evidence>
<dbReference type="FunFam" id="3.10.310.10:FF:000009">
    <property type="entry name" value="Diaminopimelate epimerase chloroplastic"/>
    <property type="match status" value="1"/>
</dbReference>
<evidence type="ECO:0000256" key="1">
    <source>
        <dbReference type="ARBA" id="ARBA00005196"/>
    </source>
</evidence>
<dbReference type="InterPro" id="IPR018510">
    <property type="entry name" value="DAP_epimerase_AS"/>
</dbReference>
<accession>A0A9D2HPM1</accession>
<comment type="caution">
    <text evidence="11">The sequence shown here is derived from an EMBL/GenBank/DDBJ whole genome shotgun (WGS) entry which is preliminary data.</text>
</comment>
<feature type="binding site" evidence="9">
    <location>
        <begin position="75"/>
        <end position="76"/>
    </location>
    <ligand>
        <name>substrate</name>
    </ligand>
</feature>
<comment type="function">
    <text evidence="9">Catalyzes the stereoinversion of LL-2,6-diaminopimelate (L,L-DAP) to meso-diaminopimelate (meso-DAP), a precursor of L-lysine and an essential component of the bacterial peptidoglycan.</text>
</comment>
<dbReference type="InterPro" id="IPR001653">
    <property type="entry name" value="DAP_epimerase_DapF"/>
</dbReference>
<evidence type="ECO:0000256" key="3">
    <source>
        <dbReference type="ARBA" id="ARBA00013080"/>
    </source>
</evidence>
<feature type="active site" description="Proton donor" evidence="9">
    <location>
        <position position="74"/>
    </location>
</feature>
<reference evidence="11" key="2">
    <citation type="submission" date="2021-04" db="EMBL/GenBank/DDBJ databases">
        <authorList>
            <person name="Gilroy R."/>
        </authorList>
    </citation>
    <scope>NUCLEOTIDE SEQUENCE</scope>
    <source>
        <strain evidence="11">5032</strain>
    </source>
</reference>
<feature type="active site" description="Proton acceptor" evidence="9">
    <location>
        <position position="227"/>
    </location>
</feature>
<protein>
    <recommendedName>
        <fullName evidence="3 9">Diaminopimelate epimerase</fullName>
        <shortName evidence="9">DAP epimerase</shortName>
        <ecNumber evidence="3 9">5.1.1.7</ecNumber>
    </recommendedName>
    <alternativeName>
        <fullName evidence="9">PLP-independent amino acid racemase</fullName>
    </alternativeName>
</protein>
<dbReference type="PANTHER" id="PTHR31689">
    <property type="entry name" value="DIAMINOPIMELATE EPIMERASE, CHLOROPLASTIC"/>
    <property type="match status" value="1"/>
</dbReference>
<evidence type="ECO:0000256" key="9">
    <source>
        <dbReference type="HAMAP-Rule" id="MF_00197"/>
    </source>
</evidence>
<feature type="active site" evidence="10">
    <location>
        <position position="74"/>
    </location>
</feature>